<dbReference type="AlphaFoldDB" id="A0A0M5JBH2"/>
<reference evidence="1 2" key="2">
    <citation type="journal article" date="2016" name="Int. J. Syst. Evol. Microbiol.">
        <title>Bacillus gobiensis sp. nov., isolated from a soil sample.</title>
        <authorList>
            <person name="Liu B."/>
            <person name="Liu G.H."/>
            <person name="Cetin S."/>
            <person name="Schumann P."/>
            <person name="Pan Z.Z."/>
            <person name="Chen Q.Q."/>
        </authorList>
    </citation>
    <scope>NUCLEOTIDE SEQUENCE [LARGE SCALE GENOMIC DNA]</scope>
    <source>
        <strain evidence="1 2">FJAT-4402</strain>
    </source>
</reference>
<reference evidence="2" key="1">
    <citation type="submission" date="2015-08" db="EMBL/GenBank/DDBJ databases">
        <title>Genome sequencing project for genomic taxonomy and phylogenomics of Bacillus-like bacteria.</title>
        <authorList>
            <person name="Liu B."/>
            <person name="Wang J."/>
            <person name="Zhu Y."/>
            <person name="Liu G."/>
            <person name="Chen Q."/>
            <person name="Chen Z."/>
            <person name="Lan J."/>
            <person name="Che J."/>
            <person name="Ge C."/>
            <person name="Shi H."/>
            <person name="Pan Z."/>
            <person name="Liu X."/>
        </authorList>
    </citation>
    <scope>NUCLEOTIDE SEQUENCE [LARGE SCALE GENOMIC DNA]</scope>
    <source>
        <strain evidence="2">FJAT-4402</strain>
    </source>
</reference>
<gene>
    <name evidence="1" type="ORF">AM592_06920</name>
</gene>
<dbReference type="RefSeq" id="WP_053603114.1">
    <property type="nucleotide sequence ID" value="NZ_CP012600.1"/>
</dbReference>
<sequence length="67" mass="7969">MKNKEIYKELTELNDTYCRDCFVKKHFRKEYGKTVAHSFCITKCTVGEKLRDYGKMLTNESVKINKI</sequence>
<dbReference type="Proteomes" id="UP000067625">
    <property type="component" value="Chromosome"/>
</dbReference>
<dbReference type="Pfam" id="PF10782">
    <property type="entry name" value="zf-C2HCIx2C"/>
    <property type="match status" value="1"/>
</dbReference>
<keyword evidence="2" id="KW-1185">Reference proteome</keyword>
<dbReference type="OrthoDB" id="2454446at2"/>
<protein>
    <recommendedName>
        <fullName evidence="3">Zinc-finger domain-containing protein</fullName>
    </recommendedName>
</protein>
<dbReference type="InterPro" id="IPR019718">
    <property type="entry name" value="DUF2602"/>
</dbReference>
<proteinExistence type="predicted"/>
<evidence type="ECO:0000313" key="2">
    <source>
        <dbReference type="Proteomes" id="UP000067625"/>
    </source>
</evidence>
<name>A0A0M5JBH2_9BACI</name>
<evidence type="ECO:0008006" key="3">
    <source>
        <dbReference type="Google" id="ProtNLM"/>
    </source>
</evidence>
<evidence type="ECO:0000313" key="1">
    <source>
        <dbReference type="EMBL" id="ALC81357.1"/>
    </source>
</evidence>
<dbReference type="EMBL" id="CP012600">
    <property type="protein sequence ID" value="ALC81357.1"/>
    <property type="molecule type" value="Genomic_DNA"/>
</dbReference>
<accession>A0A0M5JBH2</accession>
<organism evidence="1 2">
    <name type="scientific">Bacillus gobiensis</name>
    <dbReference type="NCBI Taxonomy" id="1441095"/>
    <lineage>
        <taxon>Bacteria</taxon>
        <taxon>Bacillati</taxon>
        <taxon>Bacillota</taxon>
        <taxon>Bacilli</taxon>
        <taxon>Bacillales</taxon>
        <taxon>Bacillaceae</taxon>
        <taxon>Bacillus</taxon>
    </lineage>
</organism>
<dbReference type="PATRIC" id="fig|1441095.3.peg.1529"/>
<dbReference type="STRING" id="1441095.AM592_06920"/>